<dbReference type="GO" id="GO:0020037">
    <property type="term" value="F:heme binding"/>
    <property type="evidence" value="ECO:0007669"/>
    <property type="project" value="InterPro"/>
</dbReference>
<dbReference type="PROSITE" id="PS01033">
    <property type="entry name" value="GLOBIN"/>
    <property type="match status" value="1"/>
</dbReference>
<dbReference type="SUPFAM" id="SSF46458">
    <property type="entry name" value="Globin-like"/>
    <property type="match status" value="1"/>
</dbReference>
<dbReference type="InterPro" id="IPR044399">
    <property type="entry name" value="Mb-like_M"/>
</dbReference>
<keyword evidence="2 6" id="KW-0349">Heme</keyword>
<dbReference type="CDD" id="cd01040">
    <property type="entry name" value="Mb-like"/>
    <property type="match status" value="1"/>
</dbReference>
<dbReference type="Pfam" id="PF00042">
    <property type="entry name" value="Globin"/>
    <property type="match status" value="1"/>
</dbReference>
<dbReference type="EMBL" id="BGZK01000348">
    <property type="protein sequence ID" value="GBP38384.1"/>
    <property type="molecule type" value="Genomic_DNA"/>
</dbReference>
<keyword evidence="4" id="KW-0479">Metal-binding</keyword>
<organism evidence="8 9">
    <name type="scientific">Eumeta variegata</name>
    <name type="common">Bagworm moth</name>
    <name type="synonym">Eumeta japonica</name>
    <dbReference type="NCBI Taxonomy" id="151549"/>
    <lineage>
        <taxon>Eukaryota</taxon>
        <taxon>Metazoa</taxon>
        <taxon>Ecdysozoa</taxon>
        <taxon>Arthropoda</taxon>
        <taxon>Hexapoda</taxon>
        <taxon>Insecta</taxon>
        <taxon>Pterygota</taxon>
        <taxon>Neoptera</taxon>
        <taxon>Endopterygota</taxon>
        <taxon>Lepidoptera</taxon>
        <taxon>Glossata</taxon>
        <taxon>Ditrysia</taxon>
        <taxon>Tineoidea</taxon>
        <taxon>Psychidae</taxon>
        <taxon>Oiketicinae</taxon>
        <taxon>Eumeta</taxon>
    </lineage>
</organism>
<dbReference type="PANTHER" id="PTHR47217">
    <property type="entry name" value="GLOBIN-LIKE PROTEIN"/>
    <property type="match status" value="1"/>
</dbReference>
<keyword evidence="1 6" id="KW-0813">Transport</keyword>
<evidence type="ECO:0000256" key="4">
    <source>
        <dbReference type="ARBA" id="ARBA00022723"/>
    </source>
</evidence>
<dbReference type="STRING" id="151549.A0A4C1VKI9"/>
<gene>
    <name evidence="8" type="primary">CYGB</name>
    <name evidence="8" type="ORF">EVAR_28179_1</name>
</gene>
<evidence type="ECO:0000256" key="5">
    <source>
        <dbReference type="ARBA" id="ARBA00023004"/>
    </source>
</evidence>
<feature type="domain" description="Globin" evidence="7">
    <location>
        <begin position="22"/>
        <end position="167"/>
    </location>
</feature>
<dbReference type="GO" id="GO:0019825">
    <property type="term" value="F:oxygen binding"/>
    <property type="evidence" value="ECO:0007669"/>
    <property type="project" value="InterPro"/>
</dbReference>
<name>A0A4C1VKI9_EUMVA</name>
<keyword evidence="5" id="KW-0408">Iron</keyword>
<accession>A0A4C1VKI9</accession>
<reference evidence="8 9" key="1">
    <citation type="journal article" date="2019" name="Commun. Biol.">
        <title>The bagworm genome reveals a unique fibroin gene that provides high tensile strength.</title>
        <authorList>
            <person name="Kono N."/>
            <person name="Nakamura H."/>
            <person name="Ohtoshi R."/>
            <person name="Tomita M."/>
            <person name="Numata K."/>
            <person name="Arakawa K."/>
        </authorList>
    </citation>
    <scope>NUCLEOTIDE SEQUENCE [LARGE SCALE GENOMIC DNA]</scope>
</reference>
<dbReference type="Gene3D" id="1.10.490.10">
    <property type="entry name" value="Globins"/>
    <property type="match status" value="1"/>
</dbReference>
<evidence type="ECO:0000256" key="3">
    <source>
        <dbReference type="ARBA" id="ARBA00022621"/>
    </source>
</evidence>
<proteinExistence type="inferred from homology"/>
<dbReference type="PANTHER" id="PTHR47217:SF1">
    <property type="entry name" value="GLOBIN-LIKE PROTEIN"/>
    <property type="match status" value="1"/>
</dbReference>
<evidence type="ECO:0000256" key="2">
    <source>
        <dbReference type="ARBA" id="ARBA00022617"/>
    </source>
</evidence>
<dbReference type="InterPro" id="IPR009050">
    <property type="entry name" value="Globin-like_sf"/>
</dbReference>
<dbReference type="Proteomes" id="UP000299102">
    <property type="component" value="Unassembled WGS sequence"/>
</dbReference>
<evidence type="ECO:0000313" key="9">
    <source>
        <dbReference type="Proteomes" id="UP000299102"/>
    </source>
</evidence>
<comment type="similarity">
    <text evidence="6">Belongs to the globin family.</text>
</comment>
<dbReference type="GO" id="GO:0046872">
    <property type="term" value="F:metal ion binding"/>
    <property type="evidence" value="ECO:0007669"/>
    <property type="project" value="UniProtKB-KW"/>
</dbReference>
<dbReference type="InterPro" id="IPR000971">
    <property type="entry name" value="Globin"/>
</dbReference>
<dbReference type="GO" id="GO:0005344">
    <property type="term" value="F:oxygen carrier activity"/>
    <property type="evidence" value="ECO:0007669"/>
    <property type="project" value="UniProtKB-KW"/>
</dbReference>
<evidence type="ECO:0000313" key="8">
    <source>
        <dbReference type="EMBL" id="GBP38384.1"/>
    </source>
</evidence>
<protein>
    <submittedName>
        <fullName evidence="8">Cytoglobin</fullName>
    </submittedName>
</protein>
<comment type="caution">
    <text evidence="8">The sequence shown here is derived from an EMBL/GenBank/DDBJ whole genome shotgun (WGS) entry which is preliminary data.</text>
</comment>
<evidence type="ECO:0000256" key="6">
    <source>
        <dbReference type="RuleBase" id="RU000356"/>
    </source>
</evidence>
<evidence type="ECO:0000259" key="7">
    <source>
        <dbReference type="PROSITE" id="PS01033"/>
    </source>
</evidence>
<sequence>MGGWVTRLWWGGDPDSPHPASGLSRRDVYLVKRQWKAIYANVIPNGVELFKRYFRAHPDAKRFFIFVSKLREDDYDTSAQFKAHVLNLMGALNAAVEHLHEPDVAAALMAKVGESHRRRSIKKQNFYDMKDVFLKMLAEVTESDQVALQSWGRAVDFLFGSILTTLEPDPAAA</sequence>
<keyword evidence="9" id="KW-1185">Reference proteome</keyword>
<dbReference type="InterPro" id="IPR012292">
    <property type="entry name" value="Globin/Proto"/>
</dbReference>
<evidence type="ECO:0000256" key="1">
    <source>
        <dbReference type="ARBA" id="ARBA00022448"/>
    </source>
</evidence>
<dbReference type="AlphaFoldDB" id="A0A4C1VKI9"/>
<dbReference type="OrthoDB" id="436496at2759"/>
<keyword evidence="3 6" id="KW-0561">Oxygen transport</keyword>